<dbReference type="Proteomes" id="UP000198538">
    <property type="component" value="Unassembled WGS sequence"/>
</dbReference>
<dbReference type="RefSeq" id="WP_090923130.1">
    <property type="nucleotide sequence ID" value="NZ_FMVM01000014.1"/>
</dbReference>
<dbReference type="Gene3D" id="3.40.33.10">
    <property type="entry name" value="CAP"/>
    <property type="match status" value="1"/>
</dbReference>
<proteinExistence type="predicted"/>
<evidence type="ECO:0000313" key="5">
    <source>
        <dbReference type="Proteomes" id="UP000198538"/>
    </source>
</evidence>
<evidence type="ECO:0000256" key="2">
    <source>
        <dbReference type="SAM" id="SignalP"/>
    </source>
</evidence>
<evidence type="ECO:0000259" key="3">
    <source>
        <dbReference type="Pfam" id="PF00188"/>
    </source>
</evidence>
<feature type="region of interest" description="Disordered" evidence="1">
    <location>
        <begin position="356"/>
        <end position="385"/>
    </location>
</feature>
<reference evidence="5" key="1">
    <citation type="submission" date="2016-10" db="EMBL/GenBank/DDBJ databases">
        <authorList>
            <person name="Varghese N."/>
            <person name="Submissions S."/>
        </authorList>
    </citation>
    <scope>NUCLEOTIDE SEQUENCE [LARGE SCALE GENOMIC DNA]</scope>
    <source>
        <strain evidence="5">BL9</strain>
    </source>
</reference>
<keyword evidence="5" id="KW-1185">Reference proteome</keyword>
<feature type="domain" description="SCP" evidence="3">
    <location>
        <begin position="103"/>
        <end position="214"/>
    </location>
</feature>
<dbReference type="InterPro" id="IPR014044">
    <property type="entry name" value="CAP_dom"/>
</dbReference>
<organism evidence="4 5">
    <name type="scientific">Paenibacillus polysaccharolyticus</name>
    <dbReference type="NCBI Taxonomy" id="582692"/>
    <lineage>
        <taxon>Bacteria</taxon>
        <taxon>Bacillati</taxon>
        <taxon>Bacillota</taxon>
        <taxon>Bacilli</taxon>
        <taxon>Bacillales</taxon>
        <taxon>Paenibacillaceae</taxon>
        <taxon>Paenibacillus</taxon>
    </lineage>
</organism>
<keyword evidence="2" id="KW-0732">Signal</keyword>
<sequence>MFIRKKVIRTLLTLPLAGLMFVLLGAQQTLAAPVDSLLPERSQQEINQKWTQWMSNKDQPATYIQTPSTTAPYFAGVLSESSLQQALNAANFYRYLSGLEGDLVLDASLNVQAQHGAVLVSTGPLSHFPARPADMPKDFFDLGAKSASSSNLYASYGAAGNLAVKSVEAYMDDSDASNIGALGHRRWILSPQLKKVGFGIASRDNKNYASHFSTMQVMDTSRAGKLRYNYNLYPNKGAFPIEAFNVSQAWSAQLNPDVFAKPSTSEVQVELTRTSDQKTWNFGGKAPASSDPAKAFFNVNTDGYGYSYAIIFRPDNLNALKDGDTFTVRITGLKKKDGSNADIGYQTQFFTISPSAEEPVTDPENPGTQPQDPGTQPQEPETGNEVILDDRHVQFEYTAERTLNVRGTLTAYAGQTFSFQIHGPSPEEKHIRTETVTVGADGRFNLTVRSLGVSDLNIYLQVSPYFMYLIPAASNSDVTYYFE</sequence>
<dbReference type="InterPro" id="IPR035940">
    <property type="entry name" value="CAP_sf"/>
</dbReference>
<dbReference type="EMBL" id="FMVM01000014">
    <property type="protein sequence ID" value="SCY97401.1"/>
    <property type="molecule type" value="Genomic_DNA"/>
</dbReference>
<dbReference type="AlphaFoldDB" id="A0A1G5KAU4"/>
<gene>
    <name evidence="4" type="ORF">SAMN05720606_11421</name>
</gene>
<dbReference type="CDD" id="cd05379">
    <property type="entry name" value="CAP_bacterial"/>
    <property type="match status" value="1"/>
</dbReference>
<feature type="signal peptide" evidence="2">
    <location>
        <begin position="1"/>
        <end position="31"/>
    </location>
</feature>
<name>A0A1G5KAU4_9BACL</name>
<protein>
    <submittedName>
        <fullName evidence="4">Uncharacterized conserved protein YkwD, contains CAP (CSP/antigen 5/PR1) domain</fullName>
    </submittedName>
</protein>
<evidence type="ECO:0000313" key="4">
    <source>
        <dbReference type="EMBL" id="SCY97401.1"/>
    </source>
</evidence>
<feature type="chain" id="PRO_5011585353" evidence="2">
    <location>
        <begin position="32"/>
        <end position="483"/>
    </location>
</feature>
<dbReference type="Pfam" id="PF00188">
    <property type="entry name" value="CAP"/>
    <property type="match status" value="1"/>
</dbReference>
<dbReference type="SUPFAM" id="SSF55797">
    <property type="entry name" value="PR-1-like"/>
    <property type="match status" value="1"/>
</dbReference>
<evidence type="ECO:0000256" key="1">
    <source>
        <dbReference type="SAM" id="MobiDB-lite"/>
    </source>
</evidence>
<dbReference type="STRING" id="582692.SAMN05720606_11421"/>
<feature type="compositionally biased region" description="Low complexity" evidence="1">
    <location>
        <begin position="366"/>
        <end position="381"/>
    </location>
</feature>
<accession>A0A1G5KAU4</accession>